<dbReference type="EMBL" id="PNBA02000017">
    <property type="protein sequence ID" value="KAG6394133.1"/>
    <property type="molecule type" value="Genomic_DNA"/>
</dbReference>
<reference evidence="8" key="2">
    <citation type="submission" date="2020-08" db="EMBL/GenBank/DDBJ databases">
        <title>Plant Genome Project.</title>
        <authorList>
            <person name="Zhang R.-G."/>
        </authorList>
    </citation>
    <scope>NUCLEOTIDE SEQUENCE</scope>
    <source>
        <strain evidence="8">Huo1</strain>
        <tissue evidence="8">Leaf</tissue>
    </source>
</reference>
<keyword evidence="9" id="KW-1185">Reference proteome</keyword>
<gene>
    <name evidence="8" type="ORF">SASPL_144712</name>
</gene>
<dbReference type="SUPFAM" id="SSF56204">
    <property type="entry name" value="Hect, E3 ligase catalytic domain"/>
    <property type="match status" value="1"/>
</dbReference>
<keyword evidence="4" id="KW-0808">Transferase</keyword>
<evidence type="ECO:0000256" key="1">
    <source>
        <dbReference type="ARBA" id="ARBA00000885"/>
    </source>
</evidence>
<feature type="domain" description="HECT" evidence="7">
    <location>
        <begin position="343"/>
        <end position="641"/>
    </location>
</feature>
<dbReference type="Proteomes" id="UP000298416">
    <property type="component" value="Unassembled WGS sequence"/>
</dbReference>
<dbReference type="Gene3D" id="3.30.2410.10">
    <property type="entry name" value="Hect, E3 ligase catalytic domain"/>
    <property type="match status" value="1"/>
</dbReference>
<comment type="catalytic activity">
    <reaction evidence="1">
        <text>S-ubiquitinyl-[E2 ubiquitin-conjugating enzyme]-L-cysteine + [acceptor protein]-L-lysine = [E2 ubiquitin-conjugating enzyme]-L-cysteine + N(6)-ubiquitinyl-[acceptor protein]-L-lysine.</text>
        <dbReference type="EC" id="2.3.2.26"/>
    </reaction>
</comment>
<evidence type="ECO:0000259" key="7">
    <source>
        <dbReference type="PROSITE" id="PS50237"/>
    </source>
</evidence>
<name>A0A8X8WFS8_SALSN</name>
<dbReference type="GO" id="GO:0005737">
    <property type="term" value="C:cytoplasm"/>
    <property type="evidence" value="ECO:0007669"/>
    <property type="project" value="TreeGrafter"/>
</dbReference>
<reference evidence="8" key="1">
    <citation type="submission" date="2018-01" db="EMBL/GenBank/DDBJ databases">
        <authorList>
            <person name="Mao J.F."/>
        </authorList>
    </citation>
    <scope>NUCLEOTIDE SEQUENCE</scope>
    <source>
        <strain evidence="8">Huo1</strain>
        <tissue evidence="8">Leaf</tissue>
    </source>
</reference>
<dbReference type="InterPro" id="IPR000569">
    <property type="entry name" value="HECT_dom"/>
</dbReference>
<dbReference type="Pfam" id="PF00632">
    <property type="entry name" value="HECT"/>
    <property type="match status" value="1"/>
</dbReference>
<evidence type="ECO:0000256" key="5">
    <source>
        <dbReference type="ARBA" id="ARBA00022786"/>
    </source>
</evidence>
<evidence type="ECO:0000313" key="9">
    <source>
        <dbReference type="Proteomes" id="UP000298416"/>
    </source>
</evidence>
<evidence type="ECO:0000313" key="8">
    <source>
        <dbReference type="EMBL" id="KAG6394133.1"/>
    </source>
</evidence>
<dbReference type="GO" id="GO:0000209">
    <property type="term" value="P:protein polyubiquitination"/>
    <property type="evidence" value="ECO:0007669"/>
    <property type="project" value="TreeGrafter"/>
</dbReference>
<comment type="caution">
    <text evidence="8">The sequence shown here is derived from an EMBL/GenBank/DDBJ whole genome shotgun (WGS) entry which is preliminary data.</text>
</comment>
<dbReference type="Gene3D" id="3.90.1750.10">
    <property type="entry name" value="Hect, E3 ligase catalytic domains"/>
    <property type="match status" value="1"/>
</dbReference>
<evidence type="ECO:0000256" key="4">
    <source>
        <dbReference type="ARBA" id="ARBA00022679"/>
    </source>
</evidence>
<proteinExistence type="predicted"/>
<dbReference type="EC" id="2.3.2.26" evidence="3"/>
<comment type="pathway">
    <text evidence="2">Protein modification; protein ubiquitination.</text>
</comment>
<keyword evidence="5 6" id="KW-0833">Ubl conjugation pathway</keyword>
<accession>A0A8X8WFS8</accession>
<sequence>MSSSLSKRKLDDYAAADSLLPPINPIRNRKDKISLRSPSRLEFSVTITNQTLAECKVENFAELSLVGRMRSTKHWKACQLINECVPFIFIMCNEIPPLTIPVSVKLMLAEFLSMIPRMDLEQASEHLKMFSASSAPAALVMLYMSPFRSNRSAADRAIKYFVNSIKSIMLPIHKLHECLPIILEFCKLLKKEAGIDDPLYCLCRSSLGAMIECIIVGNKAEVEIPDVFSFVEELAAKLSHDLVLGEESRCFLGPSLVDINDFSAFALPLRKAIKGVILLTFHRLRTFVWNLILSQRFTMVVKVYFGKPWRKERELFVNLLSNVQRGFLAFKNEEATGPSVLLEWVFLVCQAIFNPQNALFVAWSNDCRRFYPSPGKEKHLILCKVDPLHLEYFRFSGEMIALALMHKIQVGIVFDRLFFLQLAGRIITLEDIKDADPLLYNSCKQILEMDPELVDQDALGLTFVHEVEELGTRKTVDLCTNGKSIVVNSKNRRQYVDSLIQRRFVISVADQVEYFAKGFADILICRHFKQSFFNCLEPEDLDFMLHGSESAISVDDWKAHTKYHGFKETDDQISWFWKIVGEMTAEQKKILLFFWTLIKYLPVKGFSGLASQLHIYKTYESCGRLHLIHAFTSCVSLRTLPVMRCTIVLALLLRSL</sequence>
<dbReference type="AlphaFoldDB" id="A0A8X8WFS8"/>
<evidence type="ECO:0000256" key="6">
    <source>
        <dbReference type="PROSITE-ProRule" id="PRU00104"/>
    </source>
</evidence>
<dbReference type="PANTHER" id="PTHR11254">
    <property type="entry name" value="HECT DOMAIN UBIQUITIN-PROTEIN LIGASE"/>
    <property type="match status" value="1"/>
</dbReference>
<dbReference type="GO" id="GO:0061630">
    <property type="term" value="F:ubiquitin protein ligase activity"/>
    <property type="evidence" value="ECO:0007669"/>
    <property type="project" value="UniProtKB-EC"/>
</dbReference>
<protein>
    <recommendedName>
        <fullName evidence="3">HECT-type E3 ubiquitin transferase</fullName>
        <ecNumber evidence="3">2.3.2.26</ecNumber>
    </recommendedName>
</protein>
<evidence type="ECO:0000256" key="3">
    <source>
        <dbReference type="ARBA" id="ARBA00012485"/>
    </source>
</evidence>
<dbReference type="Gene3D" id="3.30.2160.10">
    <property type="entry name" value="Hect, E3 ligase catalytic domain"/>
    <property type="match status" value="1"/>
</dbReference>
<dbReference type="InterPro" id="IPR035983">
    <property type="entry name" value="Hect_E3_ubiquitin_ligase"/>
</dbReference>
<organism evidence="8">
    <name type="scientific">Salvia splendens</name>
    <name type="common">Scarlet sage</name>
    <dbReference type="NCBI Taxonomy" id="180675"/>
    <lineage>
        <taxon>Eukaryota</taxon>
        <taxon>Viridiplantae</taxon>
        <taxon>Streptophyta</taxon>
        <taxon>Embryophyta</taxon>
        <taxon>Tracheophyta</taxon>
        <taxon>Spermatophyta</taxon>
        <taxon>Magnoliopsida</taxon>
        <taxon>eudicotyledons</taxon>
        <taxon>Gunneridae</taxon>
        <taxon>Pentapetalae</taxon>
        <taxon>asterids</taxon>
        <taxon>lamiids</taxon>
        <taxon>Lamiales</taxon>
        <taxon>Lamiaceae</taxon>
        <taxon>Nepetoideae</taxon>
        <taxon>Mentheae</taxon>
        <taxon>Salviinae</taxon>
        <taxon>Salvia</taxon>
        <taxon>Salvia subgen. Calosphace</taxon>
        <taxon>core Calosphace</taxon>
    </lineage>
</organism>
<feature type="active site" description="Glycyl thioester intermediate" evidence="6">
    <location>
        <position position="634"/>
    </location>
</feature>
<dbReference type="PANTHER" id="PTHR11254:SF424">
    <property type="entry name" value="E3 UBIQUITIN-PROTEIN LIGASE UPL5"/>
    <property type="match status" value="1"/>
</dbReference>
<evidence type="ECO:0000256" key="2">
    <source>
        <dbReference type="ARBA" id="ARBA00004906"/>
    </source>
</evidence>
<dbReference type="PROSITE" id="PS50237">
    <property type="entry name" value="HECT"/>
    <property type="match status" value="1"/>
</dbReference>
<dbReference type="SMART" id="SM00119">
    <property type="entry name" value="HECTc"/>
    <property type="match status" value="1"/>
</dbReference>
<dbReference type="InterPro" id="IPR050409">
    <property type="entry name" value="E3_ubiq-protein_ligase"/>
</dbReference>
<dbReference type="GO" id="GO:0006511">
    <property type="term" value="P:ubiquitin-dependent protein catabolic process"/>
    <property type="evidence" value="ECO:0007669"/>
    <property type="project" value="TreeGrafter"/>
</dbReference>